<organism evidence="2 3">
    <name type="scientific">Antrihabitans cavernicola</name>
    <dbReference type="NCBI Taxonomy" id="2495913"/>
    <lineage>
        <taxon>Bacteria</taxon>
        <taxon>Bacillati</taxon>
        <taxon>Actinomycetota</taxon>
        <taxon>Actinomycetes</taxon>
        <taxon>Mycobacteriales</taxon>
        <taxon>Nocardiaceae</taxon>
        <taxon>Antrihabitans</taxon>
    </lineage>
</organism>
<protein>
    <submittedName>
        <fullName evidence="2">STAS domain-containing protein</fullName>
    </submittedName>
</protein>
<dbReference type="AlphaFoldDB" id="A0A5A7S4F7"/>
<evidence type="ECO:0000313" key="2">
    <source>
        <dbReference type="EMBL" id="KAA0019463.1"/>
    </source>
</evidence>
<dbReference type="EMBL" id="VLNY01000015">
    <property type="protein sequence ID" value="KAA0019463.1"/>
    <property type="molecule type" value="Genomic_DNA"/>
</dbReference>
<proteinExistence type="predicted"/>
<feature type="domain" description="STAS" evidence="1">
    <location>
        <begin position="31"/>
        <end position="128"/>
    </location>
</feature>
<evidence type="ECO:0000313" key="3">
    <source>
        <dbReference type="Proteomes" id="UP000322244"/>
    </source>
</evidence>
<dbReference type="InterPro" id="IPR036513">
    <property type="entry name" value="STAS_dom_sf"/>
</dbReference>
<gene>
    <name evidence="2" type="ORF">FOY51_22730</name>
</gene>
<dbReference type="Pfam" id="PF01740">
    <property type="entry name" value="STAS"/>
    <property type="match status" value="1"/>
</dbReference>
<dbReference type="SUPFAM" id="SSF52091">
    <property type="entry name" value="SpoIIaa-like"/>
    <property type="match status" value="1"/>
</dbReference>
<name>A0A5A7S4F7_9NOCA</name>
<dbReference type="CDD" id="cd07043">
    <property type="entry name" value="STAS_anti-anti-sigma_factors"/>
    <property type="match status" value="1"/>
</dbReference>
<sequence>MSLHERPIGTAVGISSDGISRFDGHGNTATVLTLTGDIDESSILSLRARLREAVMSSSLRIVIDVAEVEFLSVQAAVELADAHRLADVRKVEVIMVAGPRCVERALLATRLQDVFATAPSLRSALAGGELGLGFSAAAV</sequence>
<dbReference type="PROSITE" id="PS50801">
    <property type="entry name" value="STAS"/>
    <property type="match status" value="1"/>
</dbReference>
<keyword evidence="3" id="KW-1185">Reference proteome</keyword>
<accession>A0A5A7S4F7</accession>
<comment type="caution">
    <text evidence="2">The sequence shown here is derived from an EMBL/GenBank/DDBJ whole genome shotgun (WGS) entry which is preliminary data.</text>
</comment>
<dbReference type="Proteomes" id="UP000322244">
    <property type="component" value="Unassembled WGS sequence"/>
</dbReference>
<dbReference type="RefSeq" id="WP_149432559.1">
    <property type="nucleotide sequence ID" value="NZ_VLNY01000015.1"/>
</dbReference>
<dbReference type="InterPro" id="IPR002645">
    <property type="entry name" value="STAS_dom"/>
</dbReference>
<dbReference type="Gene3D" id="3.30.750.24">
    <property type="entry name" value="STAS domain"/>
    <property type="match status" value="1"/>
</dbReference>
<evidence type="ECO:0000259" key="1">
    <source>
        <dbReference type="PROSITE" id="PS50801"/>
    </source>
</evidence>
<reference evidence="2 3" key="1">
    <citation type="submission" date="2019-07" db="EMBL/GenBank/DDBJ databases">
        <title>Rhodococcus cavernicolus sp. nov., isolated from a cave.</title>
        <authorList>
            <person name="Lee S.D."/>
        </authorList>
    </citation>
    <scope>NUCLEOTIDE SEQUENCE [LARGE SCALE GENOMIC DNA]</scope>
    <source>
        <strain evidence="2 3">C1-24</strain>
    </source>
</reference>
<dbReference type="OrthoDB" id="3622319at2"/>